<evidence type="ECO:0000313" key="3">
    <source>
        <dbReference type="Proteomes" id="UP000054314"/>
    </source>
</evidence>
<comment type="caution">
    <text evidence="2">The sequence shown here is derived from an EMBL/GenBank/DDBJ whole genome shotgun (WGS) entry which is preliminary data.</text>
</comment>
<dbReference type="EMBL" id="AXCZ01000020">
    <property type="protein sequence ID" value="KGM13886.1"/>
    <property type="molecule type" value="Genomic_DNA"/>
</dbReference>
<dbReference type="GO" id="GO:0016137">
    <property type="term" value="P:glycoside metabolic process"/>
    <property type="evidence" value="ECO:0007669"/>
    <property type="project" value="UniProtKB-ARBA"/>
</dbReference>
<dbReference type="InterPro" id="IPR003737">
    <property type="entry name" value="GlcNAc_PI_deacetylase-related"/>
</dbReference>
<evidence type="ECO:0000313" key="2">
    <source>
        <dbReference type="EMBL" id="KGM13886.1"/>
    </source>
</evidence>
<proteinExistence type="predicted"/>
<dbReference type="PANTHER" id="PTHR12993:SF26">
    <property type="entry name" value="1D-MYO-INOSITOL 2-ACETAMIDO-2-DEOXY-ALPHA-D-GLUCOPYRANOSIDE DEACETYLASE"/>
    <property type="match status" value="1"/>
</dbReference>
<sequence>MTGLLAFHAHPDDETISTGALLGTWAAAGLPVTVVTCTRGERGEVIPSDVAALEGDGPALAAHRVVELGEAMAALGVGDQLFLDEVTTGRFEDSGMAWVTHGRAGRTSALPCDAFVAHDLDLAAGALARVLRDRRPQVVVGYEPGGGYGHPDHVRAHEVLMRALEVAAEPQVLEPVEGRDAGPWRPESVLWSVVDAAALGAGLDWLRTRGVPDGLELPPPGAGLPSAAEHPVELEVDVAPVLGRVVAALRAHRTQVQGVSEVRGASAGGSAVLGSFALSNGVVQPILGAECYRFAPGWGRAPVWPAGVRARVA</sequence>
<keyword evidence="3" id="KW-1185">Reference proteome</keyword>
<evidence type="ECO:0000256" key="1">
    <source>
        <dbReference type="ARBA" id="ARBA00022833"/>
    </source>
</evidence>
<dbReference type="Gene3D" id="3.40.50.10320">
    <property type="entry name" value="LmbE-like"/>
    <property type="match status" value="1"/>
</dbReference>
<keyword evidence="1" id="KW-0862">Zinc</keyword>
<dbReference type="OrthoDB" id="158614at2"/>
<reference evidence="2 3" key="1">
    <citation type="submission" date="2013-08" db="EMBL/GenBank/DDBJ databases">
        <title>Genome sequencing of Cellulomonas bogoriensis 69B4.</title>
        <authorList>
            <person name="Chen F."/>
            <person name="Li Y."/>
            <person name="Wang G."/>
        </authorList>
    </citation>
    <scope>NUCLEOTIDE SEQUENCE [LARGE SCALE GENOMIC DNA]</scope>
    <source>
        <strain evidence="2 3">69B4</strain>
    </source>
</reference>
<dbReference type="Pfam" id="PF02585">
    <property type="entry name" value="PIG-L"/>
    <property type="match status" value="1"/>
</dbReference>
<dbReference type="AlphaFoldDB" id="A0A0A0C0Z6"/>
<dbReference type="RefSeq" id="WP_035057996.1">
    <property type="nucleotide sequence ID" value="NZ_AXCZ01000020.1"/>
</dbReference>
<name>A0A0A0C0Z6_9CELL</name>
<dbReference type="GO" id="GO:0016811">
    <property type="term" value="F:hydrolase activity, acting on carbon-nitrogen (but not peptide) bonds, in linear amides"/>
    <property type="evidence" value="ECO:0007669"/>
    <property type="project" value="TreeGrafter"/>
</dbReference>
<accession>A0A0A0C0Z6</accession>
<protein>
    <submittedName>
        <fullName evidence="2">GlcNAc-PI de-N-acetylase</fullName>
    </submittedName>
</protein>
<dbReference type="InterPro" id="IPR024078">
    <property type="entry name" value="LmbE-like_dom_sf"/>
</dbReference>
<gene>
    <name evidence="2" type="ORF">N869_08060</name>
</gene>
<dbReference type="Proteomes" id="UP000054314">
    <property type="component" value="Unassembled WGS sequence"/>
</dbReference>
<dbReference type="SUPFAM" id="SSF102588">
    <property type="entry name" value="LmbE-like"/>
    <property type="match status" value="1"/>
</dbReference>
<organism evidence="2 3">
    <name type="scientific">Cellulomonas bogoriensis 69B4 = DSM 16987</name>
    <dbReference type="NCBI Taxonomy" id="1386082"/>
    <lineage>
        <taxon>Bacteria</taxon>
        <taxon>Bacillati</taxon>
        <taxon>Actinomycetota</taxon>
        <taxon>Actinomycetes</taxon>
        <taxon>Micrococcales</taxon>
        <taxon>Cellulomonadaceae</taxon>
        <taxon>Cellulomonas</taxon>
    </lineage>
</organism>
<dbReference type="PANTHER" id="PTHR12993">
    <property type="entry name" value="N-ACETYLGLUCOSAMINYL-PHOSPHATIDYLINOSITOL DE-N-ACETYLASE-RELATED"/>
    <property type="match status" value="1"/>
</dbReference>